<dbReference type="KEGG" id="lcre:Pla8534_55550"/>
<evidence type="ECO:0000259" key="2">
    <source>
        <dbReference type="Pfam" id="PF09423"/>
    </source>
</evidence>
<accession>A0A518E0U1</accession>
<dbReference type="Gene3D" id="3.60.21.70">
    <property type="entry name" value="PhoD-like phosphatase"/>
    <property type="match status" value="1"/>
</dbReference>
<gene>
    <name evidence="3" type="primary">pld</name>
    <name evidence="3" type="ORF">Pla8534_55550</name>
</gene>
<sequence length="359" mass="39874">MLNDAASILWRRTLAGIVCGMVLAAGLPARGAEEPLTRIALGSCVRQNLPQPIWDAIVGFKPQLFLFIGDNIYGDSESMEVLRTKYKQLGDQPTFQRLKAACPILAIWDDHDYGVNDGGAEYPMKAESQQVFNEFFETPADSPRRQRPGLYDAQVFGPKGRRVQVILLDTRYFRSPLQRLQADQQRHGPFGPSDDPAATMLGEAQWKWLAEQLQQPAEVRIIASSIQVLPDQHGWEKWDNFPRERARLFRLVGEQQAAGVLFISGDRHRAELSQIDDTAAGYPLFDLTSSSLNAPSGPNSGEPNSHRLGEQYNGVNFGSITIDWETSSPTITLAVHNGDGETVLKHALKLSDLQPQKSP</sequence>
<feature type="region of interest" description="Disordered" evidence="1">
    <location>
        <begin position="291"/>
        <end position="310"/>
    </location>
</feature>
<dbReference type="RefSeq" id="WP_145056462.1">
    <property type="nucleotide sequence ID" value="NZ_CP036433.1"/>
</dbReference>
<feature type="domain" description="PhoD-like phosphatase metallophosphatase" evidence="2">
    <location>
        <begin position="54"/>
        <end position="299"/>
    </location>
</feature>
<dbReference type="GO" id="GO:0004630">
    <property type="term" value="F:phospholipase D activity"/>
    <property type="evidence" value="ECO:0007669"/>
    <property type="project" value="UniProtKB-EC"/>
</dbReference>
<keyword evidence="3" id="KW-0378">Hydrolase</keyword>
<dbReference type="InterPro" id="IPR029052">
    <property type="entry name" value="Metallo-depent_PP-like"/>
</dbReference>
<dbReference type="EMBL" id="CP036433">
    <property type="protein sequence ID" value="QDU97702.1"/>
    <property type="molecule type" value="Genomic_DNA"/>
</dbReference>
<dbReference type="Pfam" id="PF09423">
    <property type="entry name" value="PhoD"/>
    <property type="match status" value="1"/>
</dbReference>
<dbReference type="SUPFAM" id="SSF56300">
    <property type="entry name" value="Metallo-dependent phosphatases"/>
    <property type="match status" value="1"/>
</dbReference>
<evidence type="ECO:0000313" key="4">
    <source>
        <dbReference type="Proteomes" id="UP000317648"/>
    </source>
</evidence>
<name>A0A518E0U1_9BACT</name>
<dbReference type="AlphaFoldDB" id="A0A518E0U1"/>
<dbReference type="CDD" id="cd07389">
    <property type="entry name" value="MPP_PhoD"/>
    <property type="match status" value="1"/>
</dbReference>
<feature type="compositionally biased region" description="Polar residues" evidence="1">
    <location>
        <begin position="291"/>
        <end position="303"/>
    </location>
</feature>
<dbReference type="InterPro" id="IPR038607">
    <property type="entry name" value="PhoD-like_sf"/>
</dbReference>
<dbReference type="Proteomes" id="UP000317648">
    <property type="component" value="Chromosome"/>
</dbReference>
<dbReference type="OrthoDB" id="9815670at2"/>
<dbReference type="InterPro" id="IPR018946">
    <property type="entry name" value="PhoD-like_MPP"/>
</dbReference>
<evidence type="ECO:0000256" key="1">
    <source>
        <dbReference type="SAM" id="MobiDB-lite"/>
    </source>
</evidence>
<reference evidence="3 4" key="1">
    <citation type="submission" date="2019-02" db="EMBL/GenBank/DDBJ databases">
        <title>Deep-cultivation of Planctomycetes and their phenomic and genomic characterization uncovers novel biology.</title>
        <authorList>
            <person name="Wiegand S."/>
            <person name="Jogler M."/>
            <person name="Boedeker C."/>
            <person name="Pinto D."/>
            <person name="Vollmers J."/>
            <person name="Rivas-Marin E."/>
            <person name="Kohn T."/>
            <person name="Peeters S.H."/>
            <person name="Heuer A."/>
            <person name="Rast P."/>
            <person name="Oberbeckmann S."/>
            <person name="Bunk B."/>
            <person name="Jeske O."/>
            <person name="Meyerdierks A."/>
            <person name="Storesund J.E."/>
            <person name="Kallscheuer N."/>
            <person name="Luecker S."/>
            <person name="Lage O.M."/>
            <person name="Pohl T."/>
            <person name="Merkel B.J."/>
            <person name="Hornburger P."/>
            <person name="Mueller R.-W."/>
            <person name="Bruemmer F."/>
            <person name="Labrenz M."/>
            <person name="Spormann A.M."/>
            <person name="Op den Camp H."/>
            <person name="Overmann J."/>
            <person name="Amann R."/>
            <person name="Jetten M.S.M."/>
            <person name="Mascher T."/>
            <person name="Medema M.H."/>
            <person name="Devos D.P."/>
            <person name="Kaster A.-K."/>
            <person name="Ovreas L."/>
            <person name="Rohde M."/>
            <person name="Galperin M.Y."/>
            <person name="Jogler C."/>
        </authorList>
    </citation>
    <scope>NUCLEOTIDE SEQUENCE [LARGE SCALE GENOMIC DNA]</scope>
    <source>
        <strain evidence="3 4">Pla85_3_4</strain>
    </source>
</reference>
<dbReference type="PANTHER" id="PTHR33987">
    <property type="entry name" value="CALCINEURIN-LIKE METALLO-PHOSPHOESTERASE SUPERFAMILY PROTEIN"/>
    <property type="match status" value="1"/>
</dbReference>
<proteinExistence type="predicted"/>
<protein>
    <submittedName>
        <fullName evidence="3">Phospholipase D</fullName>
        <ecNumber evidence="3">3.1.4.4</ecNumber>
    </submittedName>
</protein>
<dbReference type="PANTHER" id="PTHR33987:SF1">
    <property type="entry name" value="CALCINEURIN-LIKE METALLO-PHOSPHOESTERASE SUPERFAMILY PROTEIN"/>
    <property type="match status" value="1"/>
</dbReference>
<organism evidence="3 4">
    <name type="scientific">Lignipirellula cremea</name>
    <dbReference type="NCBI Taxonomy" id="2528010"/>
    <lineage>
        <taxon>Bacteria</taxon>
        <taxon>Pseudomonadati</taxon>
        <taxon>Planctomycetota</taxon>
        <taxon>Planctomycetia</taxon>
        <taxon>Pirellulales</taxon>
        <taxon>Pirellulaceae</taxon>
        <taxon>Lignipirellula</taxon>
    </lineage>
</organism>
<evidence type="ECO:0000313" key="3">
    <source>
        <dbReference type="EMBL" id="QDU97702.1"/>
    </source>
</evidence>
<keyword evidence="4" id="KW-1185">Reference proteome</keyword>
<dbReference type="EC" id="3.1.4.4" evidence="3"/>